<feature type="region of interest" description="Disordered" evidence="12">
    <location>
        <begin position="1"/>
        <end position="95"/>
    </location>
</feature>
<dbReference type="SMART" id="SM01343">
    <property type="entry name" value="FATC"/>
    <property type="match status" value="1"/>
</dbReference>
<feature type="domain" description="PI3K/PI4K catalytic" evidence="13">
    <location>
        <begin position="2380"/>
        <end position="2714"/>
    </location>
</feature>
<evidence type="ECO:0000313" key="15">
    <source>
        <dbReference type="EMBL" id="LAC20491.1"/>
    </source>
</evidence>
<evidence type="ECO:0000256" key="1">
    <source>
        <dbReference type="ARBA" id="ARBA00011031"/>
    </source>
</evidence>
<dbReference type="InterPro" id="IPR039414">
    <property type="entry name" value="SMG1_PIKKc"/>
</dbReference>
<dbReference type="InterPro" id="IPR018936">
    <property type="entry name" value="PI3/4_kinase_CS"/>
</dbReference>
<keyword evidence="5" id="KW-0547">Nucleotide-binding</keyword>
<feature type="region of interest" description="Disordered" evidence="12">
    <location>
        <begin position="3169"/>
        <end position="3192"/>
    </location>
</feature>
<dbReference type="Pfam" id="PF02260">
    <property type="entry name" value="FATC"/>
    <property type="match status" value="1"/>
</dbReference>
<feature type="compositionally biased region" description="Polar residues" evidence="12">
    <location>
        <begin position="3575"/>
        <end position="3594"/>
    </location>
</feature>
<dbReference type="InterPro" id="IPR050517">
    <property type="entry name" value="DDR_Repair_Kinase"/>
</dbReference>
<keyword evidence="11" id="KW-0175">Coiled coil</keyword>
<dbReference type="PROSITE" id="PS50290">
    <property type="entry name" value="PI3_4_KINASE_3"/>
    <property type="match status" value="1"/>
</dbReference>
<reference evidence="15" key="1">
    <citation type="submission" date="2017-11" db="EMBL/GenBank/DDBJ databases">
        <title>The sensing device of the deep-sea amphipod.</title>
        <authorList>
            <person name="Kobayashi H."/>
            <person name="Nagahama T."/>
            <person name="Arai W."/>
            <person name="Sasagawa Y."/>
            <person name="Umeda M."/>
            <person name="Hayashi T."/>
            <person name="Nikaido I."/>
            <person name="Watanabe H."/>
            <person name="Oguri K."/>
            <person name="Kitazato H."/>
            <person name="Fujioka K."/>
            <person name="Kido Y."/>
            <person name="Takami H."/>
        </authorList>
    </citation>
    <scope>NUCLEOTIDE SEQUENCE</scope>
    <source>
        <tissue evidence="15">Whole body</tissue>
    </source>
</reference>
<evidence type="ECO:0000256" key="7">
    <source>
        <dbReference type="ARBA" id="ARBA00022840"/>
    </source>
</evidence>
<dbReference type="CDD" id="cd05170">
    <property type="entry name" value="PIKKc_SMG1"/>
    <property type="match status" value="1"/>
</dbReference>
<evidence type="ECO:0000256" key="2">
    <source>
        <dbReference type="ARBA" id="ARBA00012513"/>
    </source>
</evidence>
<dbReference type="GO" id="GO:0000184">
    <property type="term" value="P:nuclear-transcribed mRNA catabolic process, nonsense-mediated decay"/>
    <property type="evidence" value="ECO:0007669"/>
    <property type="project" value="UniProtKB-KW"/>
</dbReference>
<dbReference type="PANTHER" id="PTHR11139">
    <property type="entry name" value="ATAXIA TELANGIECTASIA MUTATED ATM -RELATED"/>
    <property type="match status" value="1"/>
</dbReference>
<dbReference type="SUPFAM" id="SSF48371">
    <property type="entry name" value="ARM repeat"/>
    <property type="match status" value="1"/>
</dbReference>
<feature type="compositionally biased region" description="Low complexity" evidence="12">
    <location>
        <begin position="3169"/>
        <end position="3180"/>
    </location>
</feature>
<evidence type="ECO:0000259" key="13">
    <source>
        <dbReference type="PROSITE" id="PS50290"/>
    </source>
</evidence>
<evidence type="ECO:0000256" key="8">
    <source>
        <dbReference type="ARBA" id="ARBA00023161"/>
    </source>
</evidence>
<dbReference type="InterPro" id="IPR011009">
    <property type="entry name" value="Kinase-like_dom_sf"/>
</dbReference>
<feature type="compositionally biased region" description="Low complexity" evidence="12">
    <location>
        <begin position="119"/>
        <end position="130"/>
    </location>
</feature>
<sequence>MVGEGEKYKGRSGGGGRSGRSDRSHDTNKKSRGGSGSTADRKREEDPDAYRSLSFGGGRRRGGGGAGTSRSTGYGSSHRSFHSTSTVSSSNTHRAEAEDGRFFYGTRKRGDAEDSSLASYYTRESSSYSSDDTRISHQIRRLQREEDVPTFTAHIQTLNDSLEQAHNLEYIQRNSHFLFEPLEELLLTAPSQACKMAVAQTMAFIGHLLPEDDDRFIKIVTKGLEEDASNTTSNKTKVLLLLALKRAVSLDRNKVFALTMSPEVLESVHTVLENTEVLSLMVAAVEVLRTVYSIQPLVLDSIFQDLVDILVGWHIDHDQPVEVTHYVAQTLSYFPKLWQRNSNCAALLLSQFVEDMDDYLQEVKASTSPSFRLEDGADRPEVAAKKVEYFLGVYSSVLACVSPGKEEEKILDTALEPNFLHDSFAAVVAATRTLLDTGYSSHASTLFITLNKVCTSMLAHNLRKDVLELQLLAALRMQRQRLTCSTYTAQHSYLKLLTTFVEDQGNMLPPSVMTEMLCPDSPLRALRESRDASVWEAVLQLDQACLALKNVPLLLDVYQYLLADMQLCHNTLVGAEEAPEFGNTALLPGVLYTEKQAATIMQYYLTALSQLCRTRSSIITMWALKPSLLQLLSVHLTPASAVLATMYPQVQSSLVTLLHGHCRAHSHYVASSCLVVGASSSSHFLAFTPSSSSLNPSVASFEPSASSFNPAVAEFQPSWSDASSFQPPVSALPAASTTAADTSVISESVSSDFAGSTTSQNLSLILAVLEELLNLGERCSSRVLELSLEWTVEVTQCSVSSTSSSSSTDRRSELLAALQPLLLAAVRLGHCNNISQQLQLSVVQALSRIVSVVPAHQEKVHCIVVKVCMHRLSSSNEALARQYASLLSSVPLSCVARALLLSTPEVTAAPRGRSARTPNSLNEQSSRSTPWSDARDAVQQHSAEQIQRHYQLRAGCARYLPAVAFHQLISFILDSTPNQEGSDWLRSIIRMSQRLETSSKTDGIQDCTKKTSTQQQHPVVPGQDWDTRPTSGGDQGSRRQVDEEAEKDPSKKQKRLKLDEGSYVDSTSGVADPSSSSDSAEASLSKSTVGSCAPTSVVNKTDITTAHVLNSSKAAVVPSVNIPTGGVTGVSSKKCNAAAGGNDRECNDAMVAAACDESRLLTWRWLTWHVAQHCINNKLRTSLGKPQDTFMLIEVAVKLRFKQVKECAVSSKTAAAVSEGIEDHDRIADLTDSCDDSGGAMSSYPPLRVLLLLDFLDALEKNLMIASDGCASSLIPLNKGVRAFFLSNRQTCISGVARMRAAAVVVALAAAHPHAAARHATLMHITLALDSSVTEISHVAVHCARSMMAVQCPETLLGLQRDCINKFGVSLPWLTAAAYAASHRYEDALYALHQYLEGSEVLPPVLGNYNADDTVLPLPPAMSRTDFKLSSSSVFRQADPVLQEFIVEQIGNWFSALSLYDDAYYWSTTKAANDGCAYNSGALNPLQNTDYANCVKALSEFDNKVWVTMRDDLSSSKVSSSYTSGVKDWPVWRKLHFLQLTLLRYNAEAVYGNNTVLTKSELTELPAMCKREIEQLLQLSCLVQQPALQLRLTMYNQLLHQIQSHMDGSKNDVSEVITFHDGWDKSNHTLQQLPPDLLPLLTRHAKMIAQFNSQVTQECVSKLEVSCMRQARRQRNYGSCQQTLLRLLGNKSQQRQRARQYDASLIQTCVNSYTNLLSSPPVPFMPLSATLLREAAKLLYCGGAAKEGCEVLSQVVQFSEAPLLALAAADPALLGSSSNEIGQLSARSLLKIAKWINRDEEFVYSHSHGLQWTNTLLKVSLDMQGYLPPELSGLQLATLQSNIADKEQLVAQCLSLATLHSPNLAKTWYRLGSWCFKWGRTIVDRCLKSEVPLLDAGDIATVFAILAQYAGNLDNVVMEGLVATVCQALAWLPKPPQQQNQGNEQKEELSDMRLEETEGSHQYVEALVRHALSEAGLLTVDPTDQQQLLTSLKSVRHGAIQRQYVLYTIAAQSYLKFFATASGNYCKHEAPLTSAALRLVRLVVKHAAQLRPVLQHAFAELPTTPWRTIIPQLFARLNHSEGWVRESFSALLCRLAQDSPHLIVVPAVVGSNVTNDQSNTTNITDMLAKYFHRGSDKQAEEEQREADYENNDDDQIEDTAFDLMNEDMMDQSLTDNKQVMHNSFSSLVNALTKQGVEKVRDAEVLVLELRRITVLWDELWLGTLTQHQADMSRKCALLKTEIARLESNASLTQQDKKQLIKTKYEVIFKPVMLVLEQLWAISGGAAVTPHERQFQAQYGSLIQEAVHLLRNPESYFQPHHALHKISKLQQSLSENKSSRRSNSTLQMSLISPRLAELRSTSIAMPGLLGQHNQIVRIHSVSEEVSILPSKTKPKKLSFRGDDGRLYTYLFKGLEDLHLDERIMQFLSIVNTMLCTHDSDRVYRAHHYSVVPLGPRSGLIQWVDNATPLFGIYMRYQHREAQALAYKNNTPVPPVTRPSELYYQKLSPRLKAAGVSINNRKEWPKEILKAVMQELIDETPSDLLARELSACSPSVSDWWKATRTYSISSAVMSMVGFVIGLGDRHLDNLMVRLTTGEVVHIDYNICFEKGQYLRVPEPVPFRMTHNIERALGVTGVEGVFRSSCERVLSTMRQGCEVLLTLLETFLYDPLVDWTHDADAGYAGAMYGGNAALASSVREGRQQMEKGLTVTMFRVRSKEMTAPWQTNGNEVQESLQRVSQVLQEMLPQQSRMIPIQQSAAELQQHQEYLSLSKGDPSHPAHSLQQRHKELTRLQAKKAAAVEKLIQARAALAQKLQKQKVVLVTELLHRGLKTATTATVWRDTSFSSEANKLVFRSLERSLSAKSQKQHVEKLKHIETELNKVWKQVSSLLSEMCSKEMMRSVLVSRQMCRSCFELNPLHLTLAAYDAVLRDAGVDGEAVGKSSDGTASHNTRCILCPAEDGSSSNRHAVAAVSWLLQQQQHLEQWRSKVEKKISSDECGKDELMLKHRRSLAGYMKATSQFDEEAVTCTRIWVLNKMLIEIYERSETPLEGPRDYSLVTPLITHFLHETGSDWFEYREDPGLQQADQEIPWLNPRNTVRDNQEGQHITGLIAYVNKYLQVSQEAVEVAVMSAAGAATNWWHSDQAQLLQLKRRLPLTRLISVLEHLTEKQSAASQQHSDSSTPRGDTDSAESQMVEEKMRQACAIAGHIDTLISNVPQHSWLSIVNAKLKNLEPLMAVLFSRIANTPVIQSSELRCVDLGLCWEFFLESLKDETKITMYINRLRVSRVLTLLKLLDLVAPGCQEIDHGASVPAGGASTSTDGAIASVLSANICFADTAIDDLIFSANQMQALQTDLDLAAKMMACTLDKKCDADDAAKETAVAEETVSEDNIPRITVLNISEEESSASAVGFEGMFVACSAEAAMLESLDIAEDDVTSVVRVTLFKHLGVLQQQIEFMPLELMIYCLMMEDGLERLKIQATLGTVDPSSLAASVTTDCIVALEDTKTSATHSNEDEMTDGTKPREEETQSSSQSAAVKATGDVPCGSEQQTANASSPLITDDETASSPLITDDETASSSAENIKEQQAPTATEAQLSTATSISSSTLNVELAVLADVYKYYLARLQVLQFNSRVQWRQRMQQSCCTVERDLDTQLKVLLTSTGYQDTTDAPQQHQLLTAELASTEKRCLQLERLLEKLRHLHKGYFAVSSSLSKKLLEAADPNKDQTTHKFLSAEEEKNARLSAFLENSELMLDINSSICFWFSCRQQNSPVLKQEKQQHQQLLSAYQSAAAQAGDQSNKLTGCEAGIVVNQPVEKMTSKKYLELAINKVAEGLLTAQKAMEALSEEAATAASEMKRSVAQLKQLFAVHHKLITDVKDLLRALSKFKCRTGTVVREYLSLYRSYAESVTAFIKQVQNDKFRDNPQELLQQVEHFSHLTGTIYSSLLTLCDDYTEEEIDSSNNAGGSRSCSLEPNSTSSLPQQFSAYAQPASATANAENYTKLAIISSKGAGVEYNPYALSVWNRVKAKLEGRDRETDPSDPPSTVQQQVEQSIQDAKDLDNLCVLYEGWTPWV</sequence>
<dbReference type="GO" id="GO:0004674">
    <property type="term" value="F:protein serine/threonine kinase activity"/>
    <property type="evidence" value="ECO:0007669"/>
    <property type="project" value="UniProtKB-KW"/>
</dbReference>
<protein>
    <recommendedName>
        <fullName evidence="2">non-specific serine/threonine protein kinase</fullName>
        <ecNumber evidence="2">2.7.11.1</ecNumber>
    </recommendedName>
</protein>
<name>A0A6A7FPI8_9CRUS</name>
<dbReference type="Gene3D" id="1.10.1070.11">
    <property type="entry name" value="Phosphatidylinositol 3-/4-kinase, catalytic domain"/>
    <property type="match status" value="1"/>
</dbReference>
<feature type="compositionally biased region" description="Basic and acidic residues" evidence="12">
    <location>
        <begin position="19"/>
        <end position="29"/>
    </location>
</feature>
<feature type="coiled-coil region" evidence="11">
    <location>
        <begin position="3673"/>
        <end position="3700"/>
    </location>
</feature>
<dbReference type="SMART" id="SM01345">
    <property type="entry name" value="Rapamycin_bind"/>
    <property type="match status" value="1"/>
</dbReference>
<dbReference type="InterPro" id="IPR003152">
    <property type="entry name" value="FATC_dom"/>
</dbReference>
<feature type="domain" description="FATC" evidence="14">
    <location>
        <begin position="4040"/>
        <end position="4072"/>
    </location>
</feature>
<dbReference type="EMBL" id="IACT01001129">
    <property type="protein sequence ID" value="LAC20491.1"/>
    <property type="molecule type" value="mRNA"/>
</dbReference>
<dbReference type="PROSITE" id="PS00916">
    <property type="entry name" value="PI3_4_KINASE_2"/>
    <property type="match status" value="1"/>
</dbReference>
<dbReference type="GO" id="GO:0005524">
    <property type="term" value="F:ATP binding"/>
    <property type="evidence" value="ECO:0007669"/>
    <property type="project" value="UniProtKB-KW"/>
</dbReference>
<evidence type="ECO:0000256" key="9">
    <source>
        <dbReference type="ARBA" id="ARBA00047899"/>
    </source>
</evidence>
<proteinExistence type="evidence at transcript level"/>
<evidence type="ECO:0000256" key="4">
    <source>
        <dbReference type="ARBA" id="ARBA00022679"/>
    </source>
</evidence>
<keyword evidence="7" id="KW-0067">ATP-binding</keyword>
<dbReference type="Pfam" id="PF15785">
    <property type="entry name" value="SMG1"/>
    <property type="match status" value="3"/>
</dbReference>
<organism evidence="15">
    <name type="scientific">Hirondellea gigas</name>
    <dbReference type="NCBI Taxonomy" id="1518452"/>
    <lineage>
        <taxon>Eukaryota</taxon>
        <taxon>Metazoa</taxon>
        <taxon>Ecdysozoa</taxon>
        <taxon>Arthropoda</taxon>
        <taxon>Crustacea</taxon>
        <taxon>Multicrustacea</taxon>
        <taxon>Malacostraca</taxon>
        <taxon>Eumalacostraca</taxon>
        <taxon>Peracarida</taxon>
        <taxon>Amphipoda</taxon>
        <taxon>Amphilochidea</taxon>
        <taxon>Lysianassida</taxon>
        <taxon>Lysianassidira</taxon>
        <taxon>Lysianassoidea</taxon>
        <taxon>Lysianassidae</taxon>
        <taxon>Hirondellea</taxon>
    </lineage>
</organism>
<feature type="region of interest" description="Disordered" evidence="12">
    <location>
        <begin position="3505"/>
        <end position="3594"/>
    </location>
</feature>
<evidence type="ECO:0000256" key="10">
    <source>
        <dbReference type="ARBA" id="ARBA00048679"/>
    </source>
</evidence>
<feature type="compositionally biased region" description="Basic and acidic residues" evidence="12">
    <location>
        <begin position="1036"/>
        <end position="1060"/>
    </location>
</feature>
<keyword evidence="3" id="KW-0723">Serine/threonine-protein kinase</keyword>
<comment type="catalytic activity">
    <reaction evidence="10">
        <text>L-seryl-[protein] + ATP = O-phospho-L-seryl-[protein] + ADP + H(+)</text>
        <dbReference type="Rhea" id="RHEA:17989"/>
        <dbReference type="Rhea" id="RHEA-COMP:9863"/>
        <dbReference type="Rhea" id="RHEA-COMP:11604"/>
        <dbReference type="ChEBI" id="CHEBI:15378"/>
        <dbReference type="ChEBI" id="CHEBI:29999"/>
        <dbReference type="ChEBI" id="CHEBI:30616"/>
        <dbReference type="ChEBI" id="CHEBI:83421"/>
        <dbReference type="ChEBI" id="CHEBI:456216"/>
        <dbReference type="EC" id="2.7.11.1"/>
    </reaction>
</comment>
<dbReference type="Gene3D" id="3.30.1010.10">
    <property type="entry name" value="Phosphatidylinositol 3-kinase Catalytic Subunit, Chain A, domain 4"/>
    <property type="match status" value="1"/>
</dbReference>
<feature type="compositionally biased region" description="Polar residues" evidence="12">
    <location>
        <begin position="3958"/>
        <end position="3975"/>
    </location>
</feature>
<dbReference type="SUPFAM" id="SSF56112">
    <property type="entry name" value="Protein kinase-like (PK-like)"/>
    <property type="match status" value="1"/>
</dbReference>
<dbReference type="InterPro" id="IPR000403">
    <property type="entry name" value="PI3/4_kinase_cat_dom"/>
</dbReference>
<dbReference type="EC" id="2.7.11.1" evidence="2"/>
<feature type="compositionally biased region" description="Polar residues" evidence="12">
    <location>
        <begin position="3546"/>
        <end position="3557"/>
    </location>
</feature>
<dbReference type="GO" id="GO:0005634">
    <property type="term" value="C:nucleus"/>
    <property type="evidence" value="ECO:0007669"/>
    <property type="project" value="TreeGrafter"/>
</dbReference>
<dbReference type="InterPro" id="IPR031559">
    <property type="entry name" value="SMG1"/>
</dbReference>
<evidence type="ECO:0000256" key="12">
    <source>
        <dbReference type="SAM" id="MobiDB-lite"/>
    </source>
</evidence>
<accession>A0A6A7FPI8</accession>
<comment type="catalytic activity">
    <reaction evidence="9">
        <text>L-threonyl-[protein] + ATP = O-phospho-L-threonyl-[protein] + ADP + H(+)</text>
        <dbReference type="Rhea" id="RHEA:46608"/>
        <dbReference type="Rhea" id="RHEA-COMP:11060"/>
        <dbReference type="Rhea" id="RHEA-COMP:11605"/>
        <dbReference type="ChEBI" id="CHEBI:15378"/>
        <dbReference type="ChEBI" id="CHEBI:30013"/>
        <dbReference type="ChEBI" id="CHEBI:30616"/>
        <dbReference type="ChEBI" id="CHEBI:61977"/>
        <dbReference type="ChEBI" id="CHEBI:456216"/>
        <dbReference type="EC" id="2.7.11.1"/>
    </reaction>
</comment>
<keyword evidence="6 15" id="KW-0418">Kinase</keyword>
<feature type="coiled-coil region" evidence="11">
    <location>
        <begin position="3833"/>
        <end position="3860"/>
    </location>
</feature>
<feature type="coiled-coil region" evidence="11">
    <location>
        <begin position="2228"/>
        <end position="2262"/>
    </location>
</feature>
<dbReference type="PROSITE" id="PS51190">
    <property type="entry name" value="FATC"/>
    <property type="match status" value="1"/>
</dbReference>
<evidence type="ECO:0000256" key="3">
    <source>
        <dbReference type="ARBA" id="ARBA00022527"/>
    </source>
</evidence>
<keyword evidence="8" id="KW-0866">Nonsense-mediated mRNA decay</keyword>
<feature type="compositionally biased region" description="Low complexity" evidence="12">
    <location>
        <begin position="68"/>
        <end position="92"/>
    </location>
</feature>
<feature type="compositionally biased region" description="Basic and acidic residues" evidence="12">
    <location>
        <begin position="39"/>
        <end position="49"/>
    </location>
</feature>
<evidence type="ECO:0000256" key="11">
    <source>
        <dbReference type="SAM" id="Coils"/>
    </source>
</evidence>
<feature type="region of interest" description="Disordered" evidence="12">
    <location>
        <begin position="908"/>
        <end position="942"/>
    </location>
</feature>
<dbReference type="Pfam" id="PF00454">
    <property type="entry name" value="PI3_PI4_kinase"/>
    <property type="match status" value="1"/>
</dbReference>
<evidence type="ECO:0000256" key="6">
    <source>
        <dbReference type="ARBA" id="ARBA00022777"/>
    </source>
</evidence>
<feature type="region of interest" description="Disordered" evidence="12">
    <location>
        <begin position="3956"/>
        <end position="3975"/>
    </location>
</feature>
<comment type="similarity">
    <text evidence="1">Belongs to the PI3/PI4-kinase family.</text>
</comment>
<evidence type="ECO:0000259" key="14">
    <source>
        <dbReference type="PROSITE" id="PS51190"/>
    </source>
</evidence>
<feature type="compositionally biased region" description="Polar residues" evidence="12">
    <location>
        <begin position="916"/>
        <end position="931"/>
    </location>
</feature>
<keyword evidence="4" id="KW-0808">Transferase</keyword>
<evidence type="ECO:0000256" key="5">
    <source>
        <dbReference type="ARBA" id="ARBA00022741"/>
    </source>
</evidence>
<feature type="compositionally biased region" description="Low complexity" evidence="12">
    <location>
        <begin position="1065"/>
        <end position="1087"/>
    </location>
</feature>
<dbReference type="SMART" id="SM00146">
    <property type="entry name" value="PI3Kc"/>
    <property type="match status" value="1"/>
</dbReference>
<dbReference type="PANTHER" id="PTHR11139:SF71">
    <property type="entry name" value="SERINE_THREONINE-PROTEIN KINASE SMG1"/>
    <property type="match status" value="1"/>
</dbReference>
<dbReference type="InterPro" id="IPR036940">
    <property type="entry name" value="PI3/4_kinase_cat_sf"/>
</dbReference>
<dbReference type="InterPro" id="IPR016024">
    <property type="entry name" value="ARM-type_fold"/>
</dbReference>
<feature type="region of interest" description="Disordered" evidence="12">
    <location>
        <begin position="996"/>
        <end position="1092"/>
    </location>
</feature>
<feature type="region of interest" description="Disordered" evidence="12">
    <location>
        <begin position="114"/>
        <end position="136"/>
    </location>
</feature>